<keyword evidence="1" id="KW-0479">Metal-binding</keyword>
<dbReference type="PROSITE" id="PS50157">
    <property type="entry name" value="ZINC_FINGER_C2H2_2"/>
    <property type="match status" value="1"/>
</dbReference>
<dbReference type="GO" id="GO:0003712">
    <property type="term" value="F:transcription coregulator activity"/>
    <property type="evidence" value="ECO:0007669"/>
    <property type="project" value="TreeGrafter"/>
</dbReference>
<protein>
    <recommendedName>
        <fullName evidence="3">C2H2-type domain-containing protein</fullName>
    </recommendedName>
</protein>
<organism evidence="4 5">
    <name type="scientific">Exophiala oligosperma</name>
    <dbReference type="NCBI Taxonomy" id="215243"/>
    <lineage>
        <taxon>Eukaryota</taxon>
        <taxon>Fungi</taxon>
        <taxon>Dikarya</taxon>
        <taxon>Ascomycota</taxon>
        <taxon>Pezizomycotina</taxon>
        <taxon>Eurotiomycetes</taxon>
        <taxon>Chaetothyriomycetidae</taxon>
        <taxon>Chaetothyriales</taxon>
        <taxon>Herpotrichiellaceae</taxon>
        <taxon>Exophiala</taxon>
    </lineage>
</organism>
<dbReference type="Pfam" id="PF24666">
    <property type="entry name" value="zf-C2H2_fungi_2"/>
    <property type="match status" value="1"/>
</dbReference>
<gene>
    <name evidence="4" type="ORF">PV06_09179</name>
</gene>
<dbReference type="Proteomes" id="UP000053342">
    <property type="component" value="Unassembled WGS sequence"/>
</dbReference>
<dbReference type="GeneID" id="27361253"/>
<keyword evidence="1" id="KW-0863">Zinc-finger</keyword>
<evidence type="ECO:0000313" key="5">
    <source>
        <dbReference type="Proteomes" id="UP000053342"/>
    </source>
</evidence>
<evidence type="ECO:0000256" key="2">
    <source>
        <dbReference type="SAM" id="MobiDB-lite"/>
    </source>
</evidence>
<dbReference type="OrthoDB" id="8117402at2759"/>
<dbReference type="RefSeq" id="XP_016259625.1">
    <property type="nucleotide sequence ID" value="XM_016410603.1"/>
</dbReference>
<sequence length="442" mass="49017">MKIKCTYEDCFRHFESQSSMITHKIKDIKHCYCKLCDLDFPDDMHLFIHQLGTPAHICCPVCALEFKSIAGRDRHVEQTHRTSQNISCAGCQTRFYSAQSLMQHIENDECDVIRLRDFQMQRAEKQLQKDTWMKETEPYDFTSPVQSRLADAASLMDDEAAGDADGGVSLVQPRDGRRISALPEQHFPPSGTDPTRGQGTTAKSQLTTSNLLKNNDPTKDMAGLTISHHHQLRPQAPAWDSYAAAAAVPEPTPGENAANIRDWLGSVNSKTNPPSDNHSEVASIYDRKSPESVVSENYIPPSLRAGSIPAGGIRRVITMPAHSIITSTGGIEFEKYWDSLRQEYVCPGEKCLRAFKGQLDFKNHLLSAAHVGGQVTCPSCLKKFATTTAWVAHCESASKRCDIRKSADFNNVMREITGGILGTSGFLGDGSVRYVAPRIEEW</sequence>
<feature type="compositionally biased region" description="Polar residues" evidence="2">
    <location>
        <begin position="192"/>
        <end position="215"/>
    </location>
</feature>
<dbReference type="SMART" id="SM00355">
    <property type="entry name" value="ZnF_C2H2"/>
    <property type="match status" value="5"/>
</dbReference>
<dbReference type="PANTHER" id="PTHR46179">
    <property type="entry name" value="ZINC FINGER PROTEIN"/>
    <property type="match status" value="1"/>
</dbReference>
<proteinExistence type="predicted"/>
<accession>A0A0D2DV46</accession>
<dbReference type="InterPro" id="IPR013087">
    <property type="entry name" value="Znf_C2H2_type"/>
</dbReference>
<dbReference type="InterPro" id="IPR051061">
    <property type="entry name" value="Zinc_finger_trans_reg"/>
</dbReference>
<dbReference type="GO" id="GO:0005634">
    <property type="term" value="C:nucleus"/>
    <property type="evidence" value="ECO:0007669"/>
    <property type="project" value="TreeGrafter"/>
</dbReference>
<dbReference type="EMBL" id="KN847340">
    <property type="protein sequence ID" value="KIW39409.1"/>
    <property type="molecule type" value="Genomic_DNA"/>
</dbReference>
<dbReference type="Gene3D" id="3.30.160.60">
    <property type="entry name" value="Classic Zinc Finger"/>
    <property type="match status" value="1"/>
</dbReference>
<feature type="region of interest" description="Disordered" evidence="2">
    <location>
        <begin position="179"/>
        <end position="219"/>
    </location>
</feature>
<evidence type="ECO:0000313" key="4">
    <source>
        <dbReference type="EMBL" id="KIW39409.1"/>
    </source>
</evidence>
<name>A0A0D2DV46_9EURO</name>
<dbReference type="PROSITE" id="PS00028">
    <property type="entry name" value="ZINC_FINGER_C2H2_1"/>
    <property type="match status" value="2"/>
</dbReference>
<dbReference type="VEuPathDB" id="FungiDB:PV06_09179"/>
<dbReference type="GO" id="GO:0008270">
    <property type="term" value="F:zinc ion binding"/>
    <property type="evidence" value="ECO:0007669"/>
    <property type="project" value="UniProtKB-KW"/>
</dbReference>
<keyword evidence="5" id="KW-1185">Reference proteome</keyword>
<feature type="domain" description="C2H2-type" evidence="3">
    <location>
        <begin position="344"/>
        <end position="375"/>
    </location>
</feature>
<evidence type="ECO:0000256" key="1">
    <source>
        <dbReference type="PROSITE-ProRule" id="PRU00042"/>
    </source>
</evidence>
<dbReference type="AlphaFoldDB" id="A0A0D2DV46"/>
<dbReference type="GO" id="GO:0006357">
    <property type="term" value="P:regulation of transcription by RNA polymerase II"/>
    <property type="evidence" value="ECO:0007669"/>
    <property type="project" value="TreeGrafter"/>
</dbReference>
<evidence type="ECO:0000259" key="3">
    <source>
        <dbReference type="PROSITE" id="PS50157"/>
    </source>
</evidence>
<dbReference type="HOGENOM" id="CLU_031491_2_0_1"/>
<reference evidence="4 5" key="1">
    <citation type="submission" date="2015-01" db="EMBL/GenBank/DDBJ databases">
        <title>The Genome Sequence of Exophiala oligosperma CBS72588.</title>
        <authorList>
            <consortium name="The Broad Institute Genomics Platform"/>
            <person name="Cuomo C."/>
            <person name="de Hoog S."/>
            <person name="Gorbushina A."/>
            <person name="Stielow B."/>
            <person name="Teixiera M."/>
            <person name="Abouelleil A."/>
            <person name="Chapman S.B."/>
            <person name="Priest M."/>
            <person name="Young S.K."/>
            <person name="Wortman J."/>
            <person name="Nusbaum C."/>
            <person name="Birren B."/>
        </authorList>
    </citation>
    <scope>NUCLEOTIDE SEQUENCE [LARGE SCALE GENOMIC DNA]</scope>
    <source>
        <strain evidence="4 5">CBS 72588</strain>
    </source>
</reference>
<dbReference type="PANTHER" id="PTHR46179:SF26">
    <property type="entry name" value="ZINC FINGER PROTEIN 423 HOMOLOG"/>
    <property type="match status" value="1"/>
</dbReference>
<keyword evidence="1" id="KW-0862">Zinc</keyword>